<dbReference type="Gene3D" id="3.40.50.10140">
    <property type="entry name" value="Toll/interleukin-1 receptor homology (TIR) domain"/>
    <property type="match status" value="1"/>
</dbReference>
<comment type="similarity">
    <text evidence="2">Belongs to the Toll-like receptor family.</text>
</comment>
<evidence type="ECO:0000259" key="13">
    <source>
        <dbReference type="PROSITE" id="PS50104"/>
    </source>
</evidence>
<evidence type="ECO:0000256" key="4">
    <source>
        <dbReference type="ARBA" id="ARBA00022614"/>
    </source>
</evidence>
<feature type="domain" description="TIR" evidence="13">
    <location>
        <begin position="1031"/>
        <end position="1167"/>
    </location>
</feature>
<comment type="caution">
    <text evidence="14">The sequence shown here is derived from an EMBL/GenBank/DDBJ whole genome shotgun (WGS) entry which is preliminary data.</text>
</comment>
<keyword evidence="7" id="KW-0677">Repeat</keyword>
<proteinExistence type="inferred from homology"/>
<dbReference type="GO" id="GO:0007165">
    <property type="term" value="P:signal transduction"/>
    <property type="evidence" value="ECO:0007669"/>
    <property type="project" value="InterPro"/>
</dbReference>
<dbReference type="Pfam" id="PF13855">
    <property type="entry name" value="LRR_8"/>
    <property type="match status" value="6"/>
</dbReference>
<evidence type="ECO:0000256" key="10">
    <source>
        <dbReference type="SAM" id="MobiDB-lite"/>
    </source>
</evidence>
<keyword evidence="8 11" id="KW-1133">Transmembrane helix</keyword>
<evidence type="ECO:0000256" key="12">
    <source>
        <dbReference type="SAM" id="SignalP"/>
    </source>
</evidence>
<dbReference type="InterPro" id="IPR000157">
    <property type="entry name" value="TIR_dom"/>
</dbReference>
<feature type="chain" id="PRO_5043886886" description="TIR domain-containing protein" evidence="12">
    <location>
        <begin position="27"/>
        <end position="1355"/>
    </location>
</feature>
<evidence type="ECO:0000313" key="15">
    <source>
        <dbReference type="Proteomes" id="UP001497623"/>
    </source>
</evidence>
<dbReference type="SUPFAM" id="SSF52058">
    <property type="entry name" value="L domain-like"/>
    <property type="match status" value="4"/>
</dbReference>
<comment type="subcellular location">
    <subcellularLocation>
        <location evidence="1">Cell membrane</location>
    </subcellularLocation>
</comment>
<dbReference type="EMBL" id="CAXKWB010011210">
    <property type="protein sequence ID" value="CAL4100420.1"/>
    <property type="molecule type" value="Genomic_DNA"/>
</dbReference>
<evidence type="ECO:0000256" key="2">
    <source>
        <dbReference type="ARBA" id="ARBA00009634"/>
    </source>
</evidence>
<organism evidence="14 15">
    <name type="scientific">Meganyctiphanes norvegica</name>
    <name type="common">Northern krill</name>
    <name type="synonym">Thysanopoda norvegica</name>
    <dbReference type="NCBI Taxonomy" id="48144"/>
    <lineage>
        <taxon>Eukaryota</taxon>
        <taxon>Metazoa</taxon>
        <taxon>Ecdysozoa</taxon>
        <taxon>Arthropoda</taxon>
        <taxon>Crustacea</taxon>
        <taxon>Multicrustacea</taxon>
        <taxon>Malacostraca</taxon>
        <taxon>Eumalacostraca</taxon>
        <taxon>Eucarida</taxon>
        <taxon>Euphausiacea</taxon>
        <taxon>Euphausiidae</taxon>
        <taxon>Meganyctiphanes</taxon>
    </lineage>
</organism>
<dbReference type="SMART" id="SM00255">
    <property type="entry name" value="TIR"/>
    <property type="match status" value="1"/>
</dbReference>
<dbReference type="InterPro" id="IPR032675">
    <property type="entry name" value="LRR_dom_sf"/>
</dbReference>
<accession>A0AAV2QT57</accession>
<feature type="signal peptide" evidence="12">
    <location>
        <begin position="1"/>
        <end position="26"/>
    </location>
</feature>
<keyword evidence="6 12" id="KW-0732">Signal</keyword>
<evidence type="ECO:0000256" key="11">
    <source>
        <dbReference type="SAM" id="Phobius"/>
    </source>
</evidence>
<dbReference type="InterPro" id="IPR001611">
    <property type="entry name" value="Leu-rich_rpt"/>
</dbReference>
<dbReference type="InterPro" id="IPR003591">
    <property type="entry name" value="Leu-rich_rpt_typical-subtyp"/>
</dbReference>
<feature type="compositionally biased region" description="Basic and acidic residues" evidence="10">
    <location>
        <begin position="1329"/>
        <end position="1343"/>
    </location>
</feature>
<evidence type="ECO:0000256" key="9">
    <source>
        <dbReference type="ARBA" id="ARBA00023136"/>
    </source>
</evidence>
<evidence type="ECO:0000256" key="6">
    <source>
        <dbReference type="ARBA" id="ARBA00022729"/>
    </source>
</evidence>
<dbReference type="FunFam" id="3.80.10.10:FF:001164">
    <property type="entry name" value="GH01279p"/>
    <property type="match status" value="1"/>
</dbReference>
<keyword evidence="9 11" id="KW-0472">Membrane</keyword>
<keyword evidence="3" id="KW-1003">Cell membrane</keyword>
<keyword evidence="4" id="KW-0433">Leucine-rich repeat</keyword>
<dbReference type="PRINTS" id="PR00019">
    <property type="entry name" value="LEURICHRPT"/>
</dbReference>
<reference evidence="14 15" key="1">
    <citation type="submission" date="2024-05" db="EMBL/GenBank/DDBJ databases">
        <authorList>
            <person name="Wallberg A."/>
        </authorList>
    </citation>
    <scope>NUCLEOTIDE SEQUENCE [LARGE SCALE GENOMIC DNA]</scope>
</reference>
<evidence type="ECO:0000256" key="3">
    <source>
        <dbReference type="ARBA" id="ARBA00022475"/>
    </source>
</evidence>
<dbReference type="Pfam" id="PF13676">
    <property type="entry name" value="TIR_2"/>
    <property type="match status" value="1"/>
</dbReference>
<keyword evidence="15" id="KW-1185">Reference proteome</keyword>
<dbReference type="SMART" id="SM00365">
    <property type="entry name" value="LRR_SD22"/>
    <property type="match status" value="11"/>
</dbReference>
<feature type="compositionally biased region" description="Polar residues" evidence="10">
    <location>
        <begin position="1346"/>
        <end position="1355"/>
    </location>
</feature>
<dbReference type="FunFam" id="3.80.10.10:FF:001438">
    <property type="entry name" value="Uncharacterized protein"/>
    <property type="match status" value="1"/>
</dbReference>
<feature type="transmembrane region" description="Helical" evidence="11">
    <location>
        <begin position="979"/>
        <end position="1003"/>
    </location>
</feature>
<dbReference type="PANTHER" id="PTHR24366">
    <property type="entry name" value="IG(IMMUNOGLOBULIN) AND LRR(LEUCINE RICH REPEAT) DOMAINS"/>
    <property type="match status" value="1"/>
</dbReference>
<name>A0AAV2QT57_MEGNR</name>
<dbReference type="SMART" id="SM00369">
    <property type="entry name" value="LRR_TYP"/>
    <property type="match status" value="20"/>
</dbReference>
<evidence type="ECO:0000256" key="1">
    <source>
        <dbReference type="ARBA" id="ARBA00004236"/>
    </source>
</evidence>
<dbReference type="PROSITE" id="PS50104">
    <property type="entry name" value="TIR"/>
    <property type="match status" value="1"/>
</dbReference>
<dbReference type="SUPFAM" id="SSF52200">
    <property type="entry name" value="Toll/Interleukin receptor TIR domain"/>
    <property type="match status" value="1"/>
</dbReference>
<gene>
    <name evidence="14" type="ORF">MNOR_LOCUS16790</name>
</gene>
<evidence type="ECO:0000256" key="8">
    <source>
        <dbReference type="ARBA" id="ARBA00022989"/>
    </source>
</evidence>
<dbReference type="PANTHER" id="PTHR24366:SF96">
    <property type="entry name" value="LEUCINE RICH REPEAT CONTAINING 53"/>
    <property type="match status" value="1"/>
</dbReference>
<dbReference type="Gene3D" id="3.80.10.10">
    <property type="entry name" value="Ribonuclease Inhibitor"/>
    <property type="match status" value="6"/>
</dbReference>
<dbReference type="PROSITE" id="PS51450">
    <property type="entry name" value="LRR"/>
    <property type="match status" value="9"/>
</dbReference>
<evidence type="ECO:0000313" key="14">
    <source>
        <dbReference type="EMBL" id="CAL4100420.1"/>
    </source>
</evidence>
<dbReference type="Proteomes" id="UP001497623">
    <property type="component" value="Unassembled WGS sequence"/>
</dbReference>
<sequence>MGSNMACFRYLLVYFSISVHFRKTLSMNPPEKCEWSQVESRKNSLECNIRTFGSDWNISHFNPNQSEQTEFLDIKCNDVLFFQSSLEPRAFQRLYHMHHLSIDFCKITNLPTGSFLGLDNIQTLALRTHNSDWSAMALELRSDSLVGMPHLERLDLGQNNLWNLPSRVFCPLPALRHLNLTRNRLQEVTEVGMLGSCGAHLVTLDVSANDLVILSEAGFAGLQSLKELYLQNNQISLMYDGALSGMKTLSVLNISSNHLVALPPDIFNEAKEIRELYLQNNSLSVVAPGLLTSLTHLNVLDMSMNQLTSEWVTSNTFHGLLRLMVLNLSQNRLTNINQEIFRDLLALQVLDLSNNKLSVIMDRTFSNLANLHRLDMSYNHLSIVEDHSLIGLNVLSSLSMTHNNISDIAPKAFDNCTHLKYLNAVHNVLNDIPEAFRGLSSLRSLHISHNSISTIEKKNLNHFTELQHLDLSNNAIKMICNQCLEKLNNLEVLDLSHNNLSVVSQGVFDSNVAIKAIRLDGNKLKDINGLFASLPRLLWLNISDNEIIWFDYALIPTQLQHLDLHSNQISNLGNYFNIESKLEIITLDASHNNLETLGPSSVPNTCELLFVNSNNIINIAPGTFAEKKNLSMVDLYDNLLSKLDLNAINLPKIGNNQNLPEFYIGGNPIFCDCHMEWLHRVHQISTLRQHPQIMDIDKVTCTLPYPRLGENRVPLLKTETSQFLCPYTTHCFALCQCCEFLACDCQMSCPDGCSCYHDDTWATNIVDCSARNHHQLPGNIPMDATIVFMDANNIPFLQAHHLIGRKNLQSLYLNSSKIERIQNRTFHGLSSLKELYLNDNMIEELEGFEFEHLSNLQALYLQNNHISFINIGTFSFLNSIEILKLDRNFLFNYPVWQLNLNIGLKEVTLSMNMWSCECQYMVDFKNWLNREKTIVTDKQVIFCTYNSSEDQGSYVVESSYTCENVMENSIVKEKLESRYLQLVLIMVGIFFSMLIVGVCLVIYKVKIHKSMSQKCSSKCFMSDHTVVEKSILYDAFVSYSENDAAFVQEVFAAELENGDPSYKVCLAFRDKKSTSTYIEDFMAESIDICQKVILVLTKNYIENEWCTFRFKTAHLNALNKRKDNVIVVMCGEVRENDLDSELRSSIKLATKLKYEDTSFWSKLHANLPSGVDRIYNNSFITDANYLKRYDMSVLPINSKLNHRNMLPSNIMDDYKRNPNLYQNHTYHPHHHHHQHQYHHQLSSTNTYDLDKTLLSLETALSSLAPSLNHSYMSIDYSQTRNKDHIYASIEETTPPPLLNPSTLPSVHMLHHICQQQQQQQQRHIQNIPEEEKKQQQPHSDIRVSSDPVTSLSFFL</sequence>
<dbReference type="InterPro" id="IPR035897">
    <property type="entry name" value="Toll_tir_struct_dom_sf"/>
</dbReference>
<evidence type="ECO:0000256" key="5">
    <source>
        <dbReference type="ARBA" id="ARBA00022692"/>
    </source>
</evidence>
<dbReference type="GO" id="GO:0005886">
    <property type="term" value="C:plasma membrane"/>
    <property type="evidence" value="ECO:0007669"/>
    <property type="project" value="UniProtKB-SubCell"/>
</dbReference>
<protein>
    <recommendedName>
        <fullName evidence="13">TIR domain-containing protein</fullName>
    </recommendedName>
</protein>
<evidence type="ECO:0000256" key="7">
    <source>
        <dbReference type="ARBA" id="ARBA00022737"/>
    </source>
</evidence>
<keyword evidence="5 11" id="KW-0812">Transmembrane</keyword>
<feature type="region of interest" description="Disordered" evidence="10">
    <location>
        <begin position="1329"/>
        <end position="1355"/>
    </location>
</feature>